<feature type="binding site" evidence="14">
    <location>
        <position position="344"/>
    </location>
    <ligand>
        <name>Zn(2+)</name>
        <dbReference type="ChEBI" id="CHEBI:29105"/>
        <note>catalytic</note>
    </ligand>
</feature>
<evidence type="ECO:0000256" key="13">
    <source>
        <dbReference type="PIRSR" id="PIRSR634015-2"/>
    </source>
</evidence>
<dbReference type="GO" id="GO:0008237">
    <property type="term" value="F:metallopeptidase activity"/>
    <property type="evidence" value="ECO:0007669"/>
    <property type="project" value="UniProtKB-KW"/>
</dbReference>
<evidence type="ECO:0000256" key="5">
    <source>
        <dbReference type="ARBA" id="ARBA00015611"/>
    </source>
</evidence>
<dbReference type="InterPro" id="IPR014782">
    <property type="entry name" value="Peptidase_M1_dom"/>
</dbReference>
<dbReference type="InterPro" id="IPR038502">
    <property type="entry name" value="M1_LTA-4_hydro/amino_C_sf"/>
</dbReference>
<evidence type="ECO:0000256" key="12">
    <source>
        <dbReference type="PIRSR" id="PIRSR634015-1"/>
    </source>
</evidence>
<gene>
    <name evidence="16" type="ORF">DNU06_01155</name>
</gene>
<dbReference type="InterPro" id="IPR027268">
    <property type="entry name" value="Peptidase_M4/M1_CTD_sf"/>
</dbReference>
<comment type="similarity">
    <text evidence="3">Belongs to the peptidase M1 family.</text>
</comment>
<dbReference type="PANTHER" id="PTHR45726:SF3">
    <property type="entry name" value="LEUKOTRIENE A-4 HYDROLASE"/>
    <property type="match status" value="1"/>
</dbReference>
<dbReference type="Pfam" id="PF01433">
    <property type="entry name" value="Peptidase_M1"/>
    <property type="match status" value="1"/>
</dbReference>
<evidence type="ECO:0000256" key="10">
    <source>
        <dbReference type="ARBA" id="ARBA00022833"/>
    </source>
</evidence>
<dbReference type="InterPro" id="IPR042097">
    <property type="entry name" value="Aminopeptidase_N-like_N_sf"/>
</dbReference>
<keyword evidence="16" id="KW-0031">Aminopeptidase</keyword>
<comment type="caution">
    <text evidence="16">The sequence shown here is derived from an EMBL/GenBank/DDBJ whole genome shotgun (WGS) entry which is preliminary data.</text>
</comment>
<keyword evidence="8 14" id="KW-0479">Metal-binding</keyword>
<evidence type="ECO:0000256" key="1">
    <source>
        <dbReference type="ARBA" id="ARBA00000098"/>
    </source>
</evidence>
<feature type="active site" description="Proton acceptor" evidence="12">
    <location>
        <position position="322"/>
    </location>
</feature>
<feature type="binding site" evidence="14">
    <location>
        <position position="321"/>
    </location>
    <ligand>
        <name>Zn(2+)</name>
        <dbReference type="ChEBI" id="CHEBI:29105"/>
        <note>catalytic</note>
    </ligand>
</feature>
<evidence type="ECO:0000256" key="9">
    <source>
        <dbReference type="ARBA" id="ARBA00022801"/>
    </source>
</evidence>
<accession>A0A2W1N5Q3</accession>
<dbReference type="InterPro" id="IPR001930">
    <property type="entry name" value="Peptidase_M1"/>
</dbReference>
<sequence>MNYKLKIFSQIIAIVFCAFIVACEFENKDAYIPFEKVGKKTVVDPHSFSNFNAVQSTHLHLDLTVDFKAKKLKGRVDHQINQLTAADTIIFDTKDLNVTRVEIDGNEVSYFYGPNDFLLGRALKVKLEPNTKLISIFYETATHAEALMWLDPQQTAGKEFPFLFTQGEAILTRTWIPCQDAPSNRITYSAVIRCDTNLIGVMSAEKLDYNELGVYEFEMKEPIPTYLIALAVGHLTYAKLGDRTGVYAEPEMLDQAAYEFQDVEKMIQTAETLYGPYAWGQYDILVMPPSFPFGGMENPRLTFATPTIIAGDRSLVSLIAHELAHSWSGNLVTNSTWNDFWLNEGFTVYFENRIMEALYGNLVADMLMNIEYQELLEENGEIMSGKHPEDTKLKLDLAGRNPDDGMTSIAYVKGALFLQTIEELVGREKFDVFVKNYFQTHKFQTITTEEFISYLNYHLLEPNHLTFNTEEWVYQKGIPNNHKVITSIKFERIDDILFQIDSTTPYATLKLDTLNWTTQEWIHFIKKLPSAGITPNNLKYLDETFALSTKVNAEIKTVWYIKCIQNDYTAIRKDLSAFLIEIGRRKFLEPIYEALANQSVEDKVYAIEVYTLARPNYHAISFNTVDEILGVHY</sequence>
<dbReference type="Proteomes" id="UP000249248">
    <property type="component" value="Unassembled WGS sequence"/>
</dbReference>
<keyword evidence="9" id="KW-0378">Hydrolase</keyword>
<evidence type="ECO:0000313" key="17">
    <source>
        <dbReference type="Proteomes" id="UP000249248"/>
    </source>
</evidence>
<dbReference type="Pfam" id="PF09127">
    <property type="entry name" value="Leuk-A4-hydro_C"/>
    <property type="match status" value="1"/>
</dbReference>
<dbReference type="PANTHER" id="PTHR45726">
    <property type="entry name" value="LEUKOTRIENE A-4 HYDROLASE"/>
    <property type="match status" value="1"/>
</dbReference>
<dbReference type="SMART" id="SM01263">
    <property type="entry name" value="Leuk-A4-hydro_C"/>
    <property type="match status" value="1"/>
</dbReference>
<dbReference type="RefSeq" id="WP_111061371.1">
    <property type="nucleotide sequence ID" value="NZ_JBHUCU010000007.1"/>
</dbReference>
<dbReference type="SUPFAM" id="SSF55486">
    <property type="entry name" value="Metalloproteases ('zincins'), catalytic domain"/>
    <property type="match status" value="1"/>
</dbReference>
<dbReference type="OrthoDB" id="100605at2"/>
<dbReference type="GO" id="GO:0008270">
    <property type="term" value="F:zinc ion binding"/>
    <property type="evidence" value="ECO:0007669"/>
    <property type="project" value="InterPro"/>
</dbReference>
<dbReference type="InterPro" id="IPR015211">
    <property type="entry name" value="Peptidase_M1_C"/>
</dbReference>
<dbReference type="GO" id="GO:0016285">
    <property type="term" value="F:alanyl aminopeptidase activity"/>
    <property type="evidence" value="ECO:0007669"/>
    <property type="project" value="UniProtKB-EC"/>
</dbReference>
<proteinExistence type="inferred from homology"/>
<evidence type="ECO:0000256" key="14">
    <source>
        <dbReference type="PIRSR" id="PIRSR634015-3"/>
    </source>
</evidence>
<feature type="binding site" evidence="13">
    <location>
        <begin position="166"/>
        <end position="168"/>
    </location>
    <ligand>
        <name>a peptide</name>
        <dbReference type="ChEBI" id="CHEBI:60466"/>
    </ligand>
</feature>
<dbReference type="CDD" id="cd09599">
    <property type="entry name" value="M1_LTA4H"/>
    <property type="match status" value="1"/>
</dbReference>
<dbReference type="InterPro" id="IPR049980">
    <property type="entry name" value="LTA4H_cat"/>
</dbReference>
<dbReference type="PRINTS" id="PR00756">
    <property type="entry name" value="ALADIPTASE"/>
</dbReference>
<evidence type="ECO:0000256" key="2">
    <source>
        <dbReference type="ARBA" id="ARBA00004496"/>
    </source>
</evidence>
<evidence type="ECO:0000256" key="6">
    <source>
        <dbReference type="ARBA" id="ARBA00022490"/>
    </source>
</evidence>
<reference evidence="16 17" key="1">
    <citation type="submission" date="2018-06" db="EMBL/GenBank/DDBJ databases">
        <title>The draft genome sequence of Crocinitomix sp. SM1701.</title>
        <authorList>
            <person name="Zhang X."/>
        </authorList>
    </citation>
    <scope>NUCLEOTIDE SEQUENCE [LARGE SCALE GENOMIC DNA]</scope>
    <source>
        <strain evidence="16 17">SM1701</strain>
    </source>
</reference>
<dbReference type="EMBL" id="QKSB01000001">
    <property type="protein sequence ID" value="PZE18471.1"/>
    <property type="molecule type" value="Genomic_DNA"/>
</dbReference>
<evidence type="ECO:0000256" key="8">
    <source>
        <dbReference type="ARBA" id="ARBA00022723"/>
    </source>
</evidence>
<evidence type="ECO:0000313" key="16">
    <source>
        <dbReference type="EMBL" id="PZE18471.1"/>
    </source>
</evidence>
<comment type="catalytic activity">
    <reaction evidence="1">
        <text>Release of an N-terminal amino acid, Xaa-|-Yaa- from a peptide, amide or arylamide. Xaa is preferably Ala, but may be most amino acids including Pro (slow action). When a terminal hydrophobic residue is followed by a prolyl residue, the two may be released as an intact Xaa-Pro dipeptide.</text>
        <dbReference type="EC" id="3.4.11.2"/>
    </reaction>
</comment>
<comment type="subcellular location">
    <subcellularLocation>
        <location evidence="2">Cytoplasm</location>
    </subcellularLocation>
</comment>
<dbReference type="EC" id="3.4.11.2" evidence="4"/>
<dbReference type="Gene3D" id="1.25.40.320">
    <property type="entry name" value="Peptidase M1, leukotriene A4 hydrolase/aminopeptidase C-terminal domain"/>
    <property type="match status" value="1"/>
</dbReference>
<dbReference type="GO" id="GO:0006508">
    <property type="term" value="P:proteolysis"/>
    <property type="evidence" value="ECO:0007669"/>
    <property type="project" value="UniProtKB-KW"/>
</dbReference>
<keyword evidence="11" id="KW-0482">Metalloprotease</keyword>
<dbReference type="GO" id="GO:0005737">
    <property type="term" value="C:cytoplasm"/>
    <property type="evidence" value="ECO:0007669"/>
    <property type="project" value="UniProtKB-SubCell"/>
</dbReference>
<feature type="binding site" evidence="13">
    <location>
        <begin position="584"/>
        <end position="586"/>
    </location>
    <ligand>
        <name>a peptide</name>
        <dbReference type="ChEBI" id="CHEBI:60466"/>
    </ligand>
</feature>
<feature type="binding site" evidence="14">
    <location>
        <position position="325"/>
    </location>
    <ligand>
        <name>Zn(2+)</name>
        <dbReference type="ChEBI" id="CHEBI:29105"/>
        <note>catalytic</note>
    </ligand>
</feature>
<dbReference type="SUPFAM" id="SSF63737">
    <property type="entry name" value="Leukotriene A4 hydrolase N-terminal domain"/>
    <property type="match status" value="1"/>
</dbReference>
<dbReference type="Gene3D" id="2.60.40.1730">
    <property type="entry name" value="tricorn interacting facor f3 domain"/>
    <property type="match status" value="1"/>
</dbReference>
<dbReference type="Gene3D" id="1.10.390.10">
    <property type="entry name" value="Neutral Protease Domain 2"/>
    <property type="match status" value="1"/>
</dbReference>
<evidence type="ECO:0000256" key="4">
    <source>
        <dbReference type="ARBA" id="ARBA00012564"/>
    </source>
</evidence>
<dbReference type="FunFam" id="3.30.2010.30:FF:000001">
    <property type="entry name" value="Leukotriene A(4) hydrolase"/>
    <property type="match status" value="1"/>
</dbReference>
<dbReference type="InterPro" id="IPR034015">
    <property type="entry name" value="M1_LTA4H"/>
</dbReference>
<feature type="active site" description="Proton donor" evidence="12">
    <location>
        <position position="411"/>
    </location>
</feature>
<keyword evidence="17" id="KW-1185">Reference proteome</keyword>
<evidence type="ECO:0000256" key="7">
    <source>
        <dbReference type="ARBA" id="ARBA00022670"/>
    </source>
</evidence>
<dbReference type="Pfam" id="PF17900">
    <property type="entry name" value="Peptidase_M1_N"/>
    <property type="match status" value="1"/>
</dbReference>
<keyword evidence="10 14" id="KW-0862">Zinc</keyword>
<evidence type="ECO:0000256" key="11">
    <source>
        <dbReference type="ARBA" id="ARBA00023049"/>
    </source>
</evidence>
<name>A0A2W1N5Q3_9FLAO</name>
<feature type="domain" description="Peptidase M1 leukotriene A4 hydrolase/aminopeptidase C-terminal" evidence="15">
    <location>
        <begin position="487"/>
        <end position="629"/>
    </location>
</feature>
<evidence type="ECO:0000256" key="3">
    <source>
        <dbReference type="ARBA" id="ARBA00010136"/>
    </source>
</evidence>
<dbReference type="PROSITE" id="PS51257">
    <property type="entry name" value="PROKAR_LIPOPROTEIN"/>
    <property type="match status" value="1"/>
</dbReference>
<protein>
    <recommendedName>
        <fullName evidence="5">Aminopeptidase N</fullName>
        <ecNumber evidence="4">3.4.11.2</ecNumber>
    </recommendedName>
</protein>
<comment type="cofactor">
    <cofactor evidence="14">
        <name>Zn(2+)</name>
        <dbReference type="ChEBI" id="CHEBI:29105"/>
    </cofactor>
    <text evidence="14">Binds 1 zinc ion per subunit.</text>
</comment>
<dbReference type="Gene3D" id="3.30.2010.30">
    <property type="match status" value="1"/>
</dbReference>
<keyword evidence="7" id="KW-0645">Protease</keyword>
<dbReference type="InterPro" id="IPR045357">
    <property type="entry name" value="Aminopeptidase_N-like_N"/>
</dbReference>
<feature type="binding site" evidence="13">
    <location>
        <begin position="292"/>
        <end position="297"/>
    </location>
    <ligand>
        <name>a peptide</name>
        <dbReference type="ChEBI" id="CHEBI:60466"/>
    </ligand>
</feature>
<keyword evidence="6" id="KW-0963">Cytoplasm</keyword>
<organism evidence="16 17">
    <name type="scientific">Putridiphycobacter roseus</name>
    <dbReference type="NCBI Taxonomy" id="2219161"/>
    <lineage>
        <taxon>Bacteria</taxon>
        <taxon>Pseudomonadati</taxon>
        <taxon>Bacteroidota</taxon>
        <taxon>Flavobacteriia</taxon>
        <taxon>Flavobacteriales</taxon>
        <taxon>Crocinitomicaceae</taxon>
        <taxon>Putridiphycobacter</taxon>
    </lineage>
</organism>
<dbReference type="AlphaFoldDB" id="A0A2W1N5Q3"/>
<evidence type="ECO:0000259" key="15">
    <source>
        <dbReference type="SMART" id="SM01263"/>
    </source>
</evidence>
<dbReference type="SUPFAM" id="SSF48371">
    <property type="entry name" value="ARM repeat"/>
    <property type="match status" value="1"/>
</dbReference>
<dbReference type="InterPro" id="IPR016024">
    <property type="entry name" value="ARM-type_fold"/>
</dbReference>